<sequence length="314" mass="35347">MKDIKKILKRYLSGEADTRERQSTDAWYDSFETRDPVHLSQQQESEIQDAIWRKLQPQLTVRGRVFNLSVFQKIAAGIIVVIGAALCFALFNKPLDNKIADAGYTEFATGFGEKKQLTLSDSTIVILNSASHLRVYNDFNKVRHVQLTDGEAYFDVHHNPQLPFTIETGGLLTRVLGTAFNIKAYKKLNLIMVAVLRGKVQVSEKLRSLGILTPKQKLVYNKTSKKGKIVALDDETTAWQAGKLAFKDASFDEMALTLANNYNVKVVYNNPNILKKHFTASIPAALPAFKAAQVLASIHHLEIKQRRDTIIFQK</sequence>
<dbReference type="InterPro" id="IPR006860">
    <property type="entry name" value="FecR"/>
</dbReference>
<keyword evidence="1" id="KW-0812">Transmembrane</keyword>
<dbReference type="Proteomes" id="UP000189739">
    <property type="component" value="Unassembled WGS sequence"/>
</dbReference>
<keyword evidence="5" id="KW-1185">Reference proteome</keyword>
<dbReference type="PANTHER" id="PTHR30273:SF2">
    <property type="entry name" value="PROTEIN FECR"/>
    <property type="match status" value="1"/>
</dbReference>
<feature type="transmembrane region" description="Helical" evidence="1">
    <location>
        <begin position="70"/>
        <end position="91"/>
    </location>
</feature>
<dbReference type="Pfam" id="PF04773">
    <property type="entry name" value="FecR"/>
    <property type="match status" value="1"/>
</dbReference>
<feature type="domain" description="FecR protein" evidence="2">
    <location>
        <begin position="107"/>
        <end position="201"/>
    </location>
</feature>
<evidence type="ECO:0000259" key="3">
    <source>
        <dbReference type="Pfam" id="PF16344"/>
    </source>
</evidence>
<accession>A0A1S9PA34</accession>
<dbReference type="InterPro" id="IPR012373">
    <property type="entry name" value="Ferrdict_sens_TM"/>
</dbReference>
<feature type="domain" description="Protein FecR C-terminal" evidence="3">
    <location>
        <begin position="243"/>
        <end position="311"/>
    </location>
</feature>
<dbReference type="PIRSF" id="PIRSF018266">
    <property type="entry name" value="FecR"/>
    <property type="match status" value="1"/>
</dbReference>
<dbReference type="GO" id="GO:0016989">
    <property type="term" value="F:sigma factor antagonist activity"/>
    <property type="evidence" value="ECO:0007669"/>
    <property type="project" value="TreeGrafter"/>
</dbReference>
<dbReference type="AlphaFoldDB" id="A0A1S9PA34"/>
<gene>
    <name evidence="4" type="ORF">BC343_13465</name>
</gene>
<proteinExistence type="predicted"/>
<evidence type="ECO:0000313" key="5">
    <source>
        <dbReference type="Proteomes" id="UP000189739"/>
    </source>
</evidence>
<dbReference type="Pfam" id="PF16344">
    <property type="entry name" value="FecR_C"/>
    <property type="match status" value="1"/>
</dbReference>
<dbReference type="STRING" id="1792845.BC343_13465"/>
<protein>
    <recommendedName>
        <fullName evidence="6">FecR protein domain-containing protein</fullName>
    </recommendedName>
</protein>
<evidence type="ECO:0000256" key="1">
    <source>
        <dbReference type="SAM" id="Phobius"/>
    </source>
</evidence>
<keyword evidence="1" id="KW-0472">Membrane</keyword>
<keyword evidence="1" id="KW-1133">Transmembrane helix</keyword>
<dbReference type="OrthoDB" id="1452822at2"/>
<name>A0A1S9PA34_9SPHI</name>
<reference evidence="4 5" key="1">
    <citation type="submission" date="2016-07" db="EMBL/GenBank/DDBJ databases">
        <title>Genomic analysis of zinc-resistant bacterium Mucilaginibacter pedocola TBZ30.</title>
        <authorList>
            <person name="Huang J."/>
            <person name="Tang J."/>
        </authorList>
    </citation>
    <scope>NUCLEOTIDE SEQUENCE [LARGE SCALE GENOMIC DNA]</scope>
    <source>
        <strain evidence="4 5">TBZ30</strain>
    </source>
</reference>
<dbReference type="PANTHER" id="PTHR30273">
    <property type="entry name" value="PERIPLASMIC SIGNAL SENSOR AND SIGMA FACTOR ACTIVATOR FECR-RELATED"/>
    <property type="match status" value="1"/>
</dbReference>
<evidence type="ECO:0008006" key="6">
    <source>
        <dbReference type="Google" id="ProtNLM"/>
    </source>
</evidence>
<evidence type="ECO:0000259" key="2">
    <source>
        <dbReference type="Pfam" id="PF04773"/>
    </source>
</evidence>
<dbReference type="EMBL" id="MBTF01000035">
    <property type="protein sequence ID" value="OOQ57789.1"/>
    <property type="molecule type" value="Genomic_DNA"/>
</dbReference>
<comment type="caution">
    <text evidence="4">The sequence shown here is derived from an EMBL/GenBank/DDBJ whole genome shotgun (WGS) entry which is preliminary data.</text>
</comment>
<evidence type="ECO:0000313" key="4">
    <source>
        <dbReference type="EMBL" id="OOQ57789.1"/>
    </source>
</evidence>
<dbReference type="RefSeq" id="WP_078350392.1">
    <property type="nucleotide sequence ID" value="NZ_MBTF01000035.1"/>
</dbReference>
<dbReference type="Gene3D" id="2.60.120.1440">
    <property type="match status" value="1"/>
</dbReference>
<organism evidence="4 5">
    <name type="scientific">Mucilaginibacter pedocola</name>
    <dbReference type="NCBI Taxonomy" id="1792845"/>
    <lineage>
        <taxon>Bacteria</taxon>
        <taxon>Pseudomonadati</taxon>
        <taxon>Bacteroidota</taxon>
        <taxon>Sphingobacteriia</taxon>
        <taxon>Sphingobacteriales</taxon>
        <taxon>Sphingobacteriaceae</taxon>
        <taxon>Mucilaginibacter</taxon>
    </lineage>
</organism>
<dbReference type="Gene3D" id="3.55.50.30">
    <property type="match status" value="1"/>
</dbReference>
<dbReference type="InterPro" id="IPR032508">
    <property type="entry name" value="FecR_C"/>
</dbReference>